<dbReference type="OrthoDB" id="411251at2759"/>
<evidence type="ECO:0000259" key="1">
    <source>
        <dbReference type="PROSITE" id="PS50112"/>
    </source>
</evidence>
<comment type="caution">
    <text evidence="2">The sequence shown here is derived from an EMBL/GenBank/DDBJ whole genome shotgun (WGS) entry which is preliminary data.</text>
</comment>
<proteinExistence type="predicted"/>
<dbReference type="CDD" id="cd00130">
    <property type="entry name" value="PAS"/>
    <property type="match status" value="2"/>
</dbReference>
<name>A0A9P6R784_9FUNG</name>
<dbReference type="AlphaFoldDB" id="A0A9P6R784"/>
<dbReference type="Gene3D" id="3.30.450.20">
    <property type="entry name" value="PAS domain"/>
    <property type="match status" value="2"/>
</dbReference>
<feature type="non-terminal residue" evidence="2">
    <location>
        <position position="223"/>
    </location>
</feature>
<evidence type="ECO:0000313" key="3">
    <source>
        <dbReference type="Proteomes" id="UP000738325"/>
    </source>
</evidence>
<keyword evidence="3" id="KW-1185">Reference proteome</keyword>
<dbReference type="Pfam" id="PF13426">
    <property type="entry name" value="PAS_9"/>
    <property type="match status" value="1"/>
</dbReference>
<dbReference type="InterPro" id="IPR035965">
    <property type="entry name" value="PAS-like_dom_sf"/>
</dbReference>
<dbReference type="Pfam" id="PF08447">
    <property type="entry name" value="PAS_3"/>
    <property type="match status" value="1"/>
</dbReference>
<gene>
    <name evidence="2" type="ORF">BGZ99_009979</name>
</gene>
<protein>
    <recommendedName>
        <fullName evidence="1">PAS domain-containing protein</fullName>
    </recommendedName>
</protein>
<evidence type="ECO:0000313" key="2">
    <source>
        <dbReference type="EMBL" id="KAG0311703.1"/>
    </source>
</evidence>
<dbReference type="SUPFAM" id="SSF55785">
    <property type="entry name" value="PYP-like sensor domain (PAS domain)"/>
    <property type="match status" value="2"/>
</dbReference>
<dbReference type="InterPro" id="IPR000014">
    <property type="entry name" value="PAS"/>
</dbReference>
<dbReference type="PROSITE" id="PS50112">
    <property type="entry name" value="PAS"/>
    <property type="match status" value="1"/>
</dbReference>
<organism evidence="2 3">
    <name type="scientific">Dissophora globulifera</name>
    <dbReference type="NCBI Taxonomy" id="979702"/>
    <lineage>
        <taxon>Eukaryota</taxon>
        <taxon>Fungi</taxon>
        <taxon>Fungi incertae sedis</taxon>
        <taxon>Mucoromycota</taxon>
        <taxon>Mortierellomycotina</taxon>
        <taxon>Mortierellomycetes</taxon>
        <taxon>Mortierellales</taxon>
        <taxon>Mortierellaceae</taxon>
        <taxon>Dissophora</taxon>
    </lineage>
</organism>
<dbReference type="SMART" id="SM00091">
    <property type="entry name" value="PAS"/>
    <property type="match status" value="2"/>
</dbReference>
<reference evidence="2" key="1">
    <citation type="journal article" date="2020" name="Fungal Divers.">
        <title>Resolving the Mortierellaceae phylogeny through synthesis of multi-gene phylogenetics and phylogenomics.</title>
        <authorList>
            <person name="Vandepol N."/>
            <person name="Liber J."/>
            <person name="Desiro A."/>
            <person name="Na H."/>
            <person name="Kennedy M."/>
            <person name="Barry K."/>
            <person name="Grigoriev I.V."/>
            <person name="Miller A.N."/>
            <person name="O'Donnell K."/>
            <person name="Stajich J.E."/>
            <person name="Bonito G."/>
        </authorList>
    </citation>
    <scope>NUCLEOTIDE SEQUENCE</scope>
    <source>
        <strain evidence="2">REB-010B</strain>
    </source>
</reference>
<sequence>MFQPDNFIAFHDLTPEARFLWLSPSIYDVVGYTPDELVGRPGYDIVSKEDTSQTRVAHKENFISDLVASQVTLRVIAKDGHFVPCVSVISLCYDFLISWVTMVHPDPGSYKLLRTQSTAMTPLVGTRKQEFERIKRHHEAFAANSWGTQIMEPELRVCMILNRFSRNLNVMYASSACERVFHIDSEEIVGKPILLFIRADDIASFVEQMDMVKSSAAITHMRF</sequence>
<dbReference type="EMBL" id="JAAAIP010000890">
    <property type="protein sequence ID" value="KAG0311703.1"/>
    <property type="molecule type" value="Genomic_DNA"/>
</dbReference>
<accession>A0A9P6R784</accession>
<dbReference type="Proteomes" id="UP000738325">
    <property type="component" value="Unassembled WGS sequence"/>
</dbReference>
<feature type="domain" description="PAS" evidence="1">
    <location>
        <begin position="16"/>
        <end position="70"/>
    </location>
</feature>
<dbReference type="InterPro" id="IPR013655">
    <property type="entry name" value="PAS_fold_3"/>
</dbReference>